<keyword evidence="2" id="KW-1185">Reference proteome</keyword>
<accession>A0ABT4PQ42</accession>
<proteinExistence type="predicted"/>
<dbReference type="EMBL" id="JAPZPY010000002">
    <property type="protein sequence ID" value="MCZ8378676.1"/>
    <property type="molecule type" value="Genomic_DNA"/>
</dbReference>
<evidence type="ECO:0000313" key="1">
    <source>
        <dbReference type="EMBL" id="MCZ8378676.1"/>
    </source>
</evidence>
<dbReference type="RefSeq" id="WP_269893440.1">
    <property type="nucleotide sequence ID" value="NZ_JAPZPY010000002.1"/>
</dbReference>
<evidence type="ECO:0000313" key="2">
    <source>
        <dbReference type="Proteomes" id="UP001142153"/>
    </source>
</evidence>
<dbReference type="Proteomes" id="UP001142153">
    <property type="component" value="Unassembled WGS sequence"/>
</dbReference>
<organism evidence="1 2">
    <name type="scientific">Mycobacterium hippophais</name>
    <dbReference type="NCBI Taxonomy" id="3016340"/>
    <lineage>
        <taxon>Bacteria</taxon>
        <taxon>Bacillati</taxon>
        <taxon>Actinomycetota</taxon>
        <taxon>Actinomycetes</taxon>
        <taxon>Mycobacteriales</taxon>
        <taxon>Mycobacteriaceae</taxon>
        <taxon>Mycobacterium</taxon>
    </lineage>
</organism>
<comment type="caution">
    <text evidence="1">The sequence shown here is derived from an EMBL/GenBank/DDBJ whole genome shotgun (WGS) entry which is preliminary data.</text>
</comment>
<name>A0ABT4PQ42_9MYCO</name>
<reference evidence="1" key="1">
    <citation type="submission" date="2022-12" db="EMBL/GenBank/DDBJ databases">
        <authorList>
            <person name="Deng Y."/>
            <person name="Zhang Y.-Q."/>
        </authorList>
    </citation>
    <scope>NUCLEOTIDE SEQUENCE</scope>
    <source>
        <strain evidence="1">CPCC 205372</strain>
    </source>
</reference>
<gene>
    <name evidence="1" type="ORF">O6P37_07380</name>
</gene>
<protein>
    <submittedName>
        <fullName evidence="1">Uncharacterized protein</fullName>
    </submittedName>
</protein>
<sequence length="88" mass="9352">MRGLLGLIVLIWLLIGVFAAFQRDYFRQGDANCATAANIALTVVAGPLNYFGVNPKADCSKVNVPEPSASDLPEPSGQTIEYKIGVLA</sequence>